<dbReference type="Gene3D" id="1.25.40.20">
    <property type="entry name" value="Ankyrin repeat-containing domain"/>
    <property type="match status" value="3"/>
</dbReference>
<keyword evidence="1" id="KW-0677">Repeat</keyword>
<evidence type="ECO:0000256" key="3">
    <source>
        <dbReference type="SAM" id="MobiDB-lite"/>
    </source>
</evidence>
<dbReference type="Pfam" id="PF12796">
    <property type="entry name" value="Ank_2"/>
    <property type="match status" value="2"/>
</dbReference>
<dbReference type="EMBL" id="FCQH01000021">
    <property type="protein sequence ID" value="CVL08090.1"/>
    <property type="molecule type" value="Genomic_DNA"/>
</dbReference>
<dbReference type="AlphaFoldDB" id="A0A1L7UBJ9"/>
<gene>
    <name evidence="6" type="ORF">FMAN_09614</name>
</gene>
<dbReference type="Pfam" id="PF22939">
    <property type="entry name" value="WHD_GPIID"/>
    <property type="match status" value="1"/>
</dbReference>
<evidence type="ECO:0000256" key="2">
    <source>
        <dbReference type="PROSITE-ProRule" id="PRU00023"/>
    </source>
</evidence>
<dbReference type="InterPro" id="IPR027417">
    <property type="entry name" value="P-loop_NTPase"/>
</dbReference>
<dbReference type="InterPro" id="IPR054471">
    <property type="entry name" value="GPIID_WHD"/>
</dbReference>
<dbReference type="InterPro" id="IPR029058">
    <property type="entry name" value="AB_hydrolase_fold"/>
</dbReference>
<dbReference type="SUPFAM" id="SSF52540">
    <property type="entry name" value="P-loop containing nucleoside triphosphate hydrolases"/>
    <property type="match status" value="1"/>
</dbReference>
<keyword evidence="7" id="KW-1185">Reference proteome</keyword>
<dbReference type="InterPro" id="IPR002110">
    <property type="entry name" value="Ankyrin_rpt"/>
</dbReference>
<dbReference type="SUPFAM" id="SSF53474">
    <property type="entry name" value="alpha/beta-Hydrolases"/>
    <property type="match status" value="1"/>
</dbReference>
<reference evidence="7" key="1">
    <citation type="journal article" date="2016" name="Genome Biol. Evol.">
        <title>Comparative 'omics' of the Fusarium fujikuroi species complex highlights differences in genetic potential and metabolite synthesis.</title>
        <authorList>
            <person name="Niehaus E.-M."/>
            <person name="Muensterkoetter M."/>
            <person name="Proctor R.H."/>
            <person name="Brown D.W."/>
            <person name="Sharon A."/>
            <person name="Idan Y."/>
            <person name="Oren-Young L."/>
            <person name="Sieber C.M."/>
            <person name="Novak O."/>
            <person name="Pencik A."/>
            <person name="Tarkowska D."/>
            <person name="Hromadova K."/>
            <person name="Freeman S."/>
            <person name="Maymon M."/>
            <person name="Elazar M."/>
            <person name="Youssef S.A."/>
            <person name="El-Shabrawy E.S.M."/>
            <person name="Shalaby A.B.A."/>
            <person name="Houterman P."/>
            <person name="Brock N.L."/>
            <person name="Burkhardt I."/>
            <person name="Tsavkelova E.A."/>
            <person name="Dickschat J.S."/>
            <person name="Galuszka P."/>
            <person name="Gueldener U."/>
            <person name="Tudzynski B."/>
        </authorList>
    </citation>
    <scope>NUCLEOTIDE SEQUENCE [LARGE SCALE GENOMIC DNA]</scope>
    <source>
        <strain evidence="7">MRC7560</strain>
    </source>
</reference>
<evidence type="ECO:0000259" key="4">
    <source>
        <dbReference type="Pfam" id="PF22939"/>
    </source>
</evidence>
<evidence type="ECO:0000313" key="7">
    <source>
        <dbReference type="Proteomes" id="UP000184255"/>
    </source>
</evidence>
<dbReference type="SMART" id="SM00248">
    <property type="entry name" value="ANK"/>
    <property type="match status" value="8"/>
</dbReference>
<feature type="repeat" description="ANK" evidence="2">
    <location>
        <begin position="979"/>
        <end position="1003"/>
    </location>
</feature>
<sequence length="1224" mass="136770">MATVPELFVAVFATASVVLLATILHQRSLRQPLKSPATQIPTRRVDDTPAETSSPKTKKSLTLRIDEIPADHVDNLDRNLKSIIDKILDLQGDANPMICRSLVSHGKDSLCATVSIKTSLSADDLSAQLRRARNSYPYNYTCKFEGITPLYEDKNGADVDIIAVPGLGSHALGSWKSPNSDDVWLRDFLSDVPNIRVLLYGYDTTLPGSLSKQSIEDLGGALLEQIIAYRASDGTSHRPIIFTGHSLGGLLIKEALVRARRRCSNANSDLSKASYGLLFFGVPNLGLRNDQLRTLVRGQPNEALVHDLLVDSDSEPSAFLKRLADQFSESCKGHYKVVTFFERRLSPTLELNQDGKWRKTGRPSLLVTEKSTTSTGLVAVAEEDNIALNTDHSGLVKYDSRNQGDYTIVRERLRRLVDEARLEVAKRFAEHSLHQPLSETMKACLKSLAFEDMDGRQVKIDNAADGTCKWLLNHKTLIEWIHQDRGLLWIKGNPGSGKSTLVKYAKDALPPIYGKETLVFSFFFHGRGHELQRTPIGLFRSLLHQLLKCVPGAVPDLIKYFEDKRATESEPGEKWQWHLEKLQAFLESSLPIILKRFSVILFIDALDECGKQSAVGLVEYFKRLRSSLPPTDSRFGIFFSCRHYPILQLKGGSTISLNPKDNEGITADITRYIKERFSTCDPDADVEKLISDRAQGVFLWARLVVDRVLQLKREGESRAKIKTEIKLIPQTLGELYRGLIRGVENASVTSKLMQWICFSTRPLATDELRWAMIVDSDDTQKSLGEYQKSDDFIADDKIDIRISALSCGLAETVQSRNARVVQFIHQSVKDFFMRGGLNALDNTTKAANLVIPTVHCRLSRSCIRYFRMVVLSQSGFLSEEGKSRFPLLHYATTSWVSHVKLGDPAEEAPNDLVHLLGWPTELLVESWVRIYEALEPYEDDCPPNGSNLVHIVARHGLTKLLPCLLVDTGKIDIDASDEYGQTPLSRAAENGREAVVKMLLDTGKVDIDARDNYDRTPLLWAAGNGCEAVVKMLLDTGKVDVDVRDINYGWMPLLWAAGNGCEAVVKMLLDTGKVNIDVRDIDYGQMPLLWAAENGYEAVVKMLLDTGKVDVDVRDTDYGWMLLLWAAENGCEAVVKMLLDTGKVDVNARDIDYGWMPLLWAAGNGCEAVVKMLLNTGKVNVNVRDIEYGWMLLLWAARNRHKAVVKILLDTGKVDVNVRDIEYG</sequence>
<proteinExistence type="predicted"/>
<dbReference type="Pfam" id="PF24883">
    <property type="entry name" value="NPHP3_N"/>
    <property type="match status" value="1"/>
</dbReference>
<evidence type="ECO:0000259" key="5">
    <source>
        <dbReference type="Pfam" id="PF24883"/>
    </source>
</evidence>
<feature type="repeat" description="ANK" evidence="2">
    <location>
        <begin position="1083"/>
        <end position="1107"/>
    </location>
</feature>
<comment type="caution">
    <text evidence="6">The sequence shown here is derived from an EMBL/GenBank/DDBJ whole genome shotgun (WGS) entry which is preliminary data.</text>
</comment>
<name>A0A1L7UBJ9_FUSMA</name>
<dbReference type="RefSeq" id="XP_041690880.1">
    <property type="nucleotide sequence ID" value="XM_041825507.1"/>
</dbReference>
<feature type="domain" description="GPI inositol-deacylase winged helix" evidence="4">
    <location>
        <begin position="747"/>
        <end position="839"/>
    </location>
</feature>
<dbReference type="VEuPathDB" id="FungiDB:FMAN_09614"/>
<dbReference type="GeneID" id="65088873"/>
<evidence type="ECO:0000313" key="6">
    <source>
        <dbReference type="EMBL" id="CVL08090.1"/>
    </source>
</evidence>
<dbReference type="InterPro" id="IPR056884">
    <property type="entry name" value="NPHP3-like_N"/>
</dbReference>
<dbReference type="Gene3D" id="3.40.50.300">
    <property type="entry name" value="P-loop containing nucleotide triphosphate hydrolases"/>
    <property type="match status" value="1"/>
</dbReference>
<protein>
    <submittedName>
        <fullName evidence="6">Uncharacterized protein</fullName>
    </submittedName>
</protein>
<keyword evidence="2" id="KW-0040">ANK repeat</keyword>
<dbReference type="Proteomes" id="UP000184255">
    <property type="component" value="Unassembled WGS sequence"/>
</dbReference>
<dbReference type="Pfam" id="PF00023">
    <property type="entry name" value="Ank"/>
    <property type="match status" value="1"/>
</dbReference>
<feature type="region of interest" description="Disordered" evidence="3">
    <location>
        <begin position="33"/>
        <end position="58"/>
    </location>
</feature>
<dbReference type="InterPro" id="IPR036770">
    <property type="entry name" value="Ankyrin_rpt-contain_sf"/>
</dbReference>
<dbReference type="PANTHER" id="PTHR10039:SF5">
    <property type="entry name" value="NACHT DOMAIN-CONTAINING PROTEIN"/>
    <property type="match status" value="1"/>
</dbReference>
<dbReference type="PANTHER" id="PTHR10039">
    <property type="entry name" value="AMELOGENIN"/>
    <property type="match status" value="1"/>
</dbReference>
<dbReference type="PROSITE" id="PS50297">
    <property type="entry name" value="ANK_REP_REGION"/>
    <property type="match status" value="2"/>
</dbReference>
<dbReference type="SUPFAM" id="SSF48403">
    <property type="entry name" value="Ankyrin repeat"/>
    <property type="match status" value="2"/>
</dbReference>
<dbReference type="PROSITE" id="PS50088">
    <property type="entry name" value="ANK_REPEAT"/>
    <property type="match status" value="2"/>
</dbReference>
<accession>A0A1L7UBJ9</accession>
<dbReference type="Gene3D" id="3.40.50.1820">
    <property type="entry name" value="alpha/beta hydrolase"/>
    <property type="match status" value="1"/>
</dbReference>
<organism evidence="6 7">
    <name type="scientific">Fusarium mangiferae</name>
    <name type="common">Mango malformation disease fungus</name>
    <dbReference type="NCBI Taxonomy" id="192010"/>
    <lineage>
        <taxon>Eukaryota</taxon>
        <taxon>Fungi</taxon>
        <taxon>Dikarya</taxon>
        <taxon>Ascomycota</taxon>
        <taxon>Pezizomycotina</taxon>
        <taxon>Sordariomycetes</taxon>
        <taxon>Hypocreomycetidae</taxon>
        <taxon>Hypocreales</taxon>
        <taxon>Nectriaceae</taxon>
        <taxon>Fusarium</taxon>
        <taxon>Fusarium fujikuroi species complex</taxon>
    </lineage>
</organism>
<evidence type="ECO:0000256" key="1">
    <source>
        <dbReference type="ARBA" id="ARBA00022737"/>
    </source>
</evidence>
<feature type="domain" description="Nephrocystin 3-like N-terminal" evidence="5">
    <location>
        <begin position="466"/>
        <end position="642"/>
    </location>
</feature>